<evidence type="ECO:0000313" key="5">
    <source>
        <dbReference type="EMBL" id="KMQ90572.1"/>
    </source>
</evidence>
<dbReference type="Pfam" id="PF18701">
    <property type="entry name" value="DUF5641"/>
    <property type="match status" value="1"/>
</dbReference>
<dbReference type="Pfam" id="PF03564">
    <property type="entry name" value="DUF1759"/>
    <property type="match status" value="1"/>
</dbReference>
<evidence type="ECO:0000256" key="1">
    <source>
        <dbReference type="ARBA" id="ARBA00022801"/>
    </source>
</evidence>
<dbReference type="GO" id="GO:0042575">
    <property type="term" value="C:DNA polymerase complex"/>
    <property type="evidence" value="ECO:0007669"/>
    <property type="project" value="UniProtKB-ARBA"/>
</dbReference>
<dbReference type="SUPFAM" id="SSF56672">
    <property type="entry name" value="DNA/RNA polymerases"/>
    <property type="match status" value="1"/>
</dbReference>
<dbReference type="CDD" id="cd00303">
    <property type="entry name" value="retropepsin_like"/>
    <property type="match status" value="1"/>
</dbReference>
<dbReference type="InterPro" id="IPR005312">
    <property type="entry name" value="DUF1759"/>
</dbReference>
<dbReference type="Gene3D" id="1.10.340.70">
    <property type="match status" value="1"/>
</dbReference>
<dbReference type="Gene3D" id="3.30.420.10">
    <property type="entry name" value="Ribonuclease H-like superfamily/Ribonuclease H"/>
    <property type="match status" value="1"/>
</dbReference>
<dbReference type="GO" id="GO:0003676">
    <property type="term" value="F:nucleic acid binding"/>
    <property type="evidence" value="ECO:0007669"/>
    <property type="project" value="InterPro"/>
</dbReference>
<evidence type="ECO:0000313" key="6">
    <source>
        <dbReference type="Proteomes" id="UP000036403"/>
    </source>
</evidence>
<dbReference type="Pfam" id="PF05380">
    <property type="entry name" value="Peptidase_A17"/>
    <property type="match status" value="1"/>
</dbReference>
<organism evidence="5 6">
    <name type="scientific">Lasius niger</name>
    <name type="common">Black garden ant</name>
    <dbReference type="NCBI Taxonomy" id="67767"/>
    <lineage>
        <taxon>Eukaryota</taxon>
        <taxon>Metazoa</taxon>
        <taxon>Ecdysozoa</taxon>
        <taxon>Arthropoda</taxon>
        <taxon>Hexapoda</taxon>
        <taxon>Insecta</taxon>
        <taxon>Pterygota</taxon>
        <taxon>Neoptera</taxon>
        <taxon>Endopterygota</taxon>
        <taxon>Hymenoptera</taxon>
        <taxon>Apocrita</taxon>
        <taxon>Aculeata</taxon>
        <taxon>Formicoidea</taxon>
        <taxon>Formicidae</taxon>
        <taxon>Formicinae</taxon>
        <taxon>Lasius</taxon>
        <taxon>Lasius</taxon>
    </lineage>
</organism>
<evidence type="ECO:0000259" key="3">
    <source>
        <dbReference type="PROSITE" id="PS50175"/>
    </source>
</evidence>
<feature type="region of interest" description="Disordered" evidence="2">
    <location>
        <begin position="292"/>
        <end position="322"/>
    </location>
</feature>
<dbReference type="InterPro" id="IPR036397">
    <property type="entry name" value="RNaseH_sf"/>
</dbReference>
<reference evidence="5 6" key="1">
    <citation type="submission" date="2015-04" db="EMBL/GenBank/DDBJ databases">
        <title>Lasius niger genome sequencing.</title>
        <authorList>
            <person name="Konorov E.A."/>
            <person name="Nikitin M.A."/>
            <person name="Kirill M.V."/>
            <person name="Chang P."/>
        </authorList>
    </citation>
    <scope>NUCLEOTIDE SEQUENCE [LARGE SCALE GENOMIC DNA]</scope>
    <source>
        <tissue evidence="5">Whole</tissue>
    </source>
</reference>
<dbReference type="PANTHER" id="PTHR47331:SF1">
    <property type="entry name" value="GAG-LIKE PROTEIN"/>
    <property type="match status" value="1"/>
</dbReference>
<dbReference type="InterPro" id="IPR001995">
    <property type="entry name" value="Peptidase_A2_cat"/>
</dbReference>
<dbReference type="GO" id="GO:0006508">
    <property type="term" value="P:proteolysis"/>
    <property type="evidence" value="ECO:0007669"/>
    <property type="project" value="InterPro"/>
</dbReference>
<gene>
    <name evidence="5" type="ORF">RF55_9648</name>
</gene>
<keyword evidence="1" id="KW-0378">Hydrolase</keyword>
<dbReference type="InterPro" id="IPR008042">
    <property type="entry name" value="Retrotrans_Pao"/>
</dbReference>
<dbReference type="InterPro" id="IPR043128">
    <property type="entry name" value="Rev_trsase/Diguanyl_cyclase"/>
</dbReference>
<proteinExistence type="predicted"/>
<evidence type="ECO:0000256" key="2">
    <source>
        <dbReference type="SAM" id="MobiDB-lite"/>
    </source>
</evidence>
<evidence type="ECO:0000259" key="4">
    <source>
        <dbReference type="PROSITE" id="PS50994"/>
    </source>
</evidence>
<sequence>MEMEQLIDAQHEVHGRISRCVENLKKIKSAKVSMDTINAATRLLDNKWNKFEEQHEQLQAEFWREIKEHDYTKEDFPSEVEQTYLNQRAELAELAKKLNEQTEPERATTPRKSLPRIQLPQFSGKFEDWPSFRDLFGSIVVGDKSLSKVEQLHYLKTCVKGDAEQLIRNLPATEDNFERAWDTLSSHFENTRFLVKSYLASFTSLPRMKAPSASGLRRIFHGVLLTVGALESIGRPISNCSDLFVHLVVELLDSKTRREWENSLGKSSAPPTYDELREFLQEQLMTQEVLHTISPDSSSKGSEKPNRSTRASHVGSKGPDPNRSCPLCKKDHFIAYCDTYKKKTAQEKREIVGTHQRCWNCLGRHLLGECSSSKVCGRCSGKHHTSLHDAFAVVALPEVAPSSTSAVHVAKRPLAGSGAVLLATARVLVTDRVGAHHVVRALVDPGSETSLIAESLAQRLRLPRTPSSVAIFGVGGVQTGCSRGRVTVSVLSRSGDFSLAVSPLVLPRLSIYGGASDGESRSWSHVTGLLLADPEFHLQDPVELLLGAEVYSSLVLPDLRRGGPTEPIAQQTRLGWVLLGSVGVYHAMTPVTSLQCSAVADLSDLVRRFWETEEPPRAPIPLTADEAECEEHFQRTHVRLADGRYQVRLPVRTGLPDLTSTRRAAFRLLEVMTRRFARDSAFGERYRVFMSEYLALGHMSPVGAATANPGAAVCYLPHHGVLRGPGPEAKIRVVFNGSSRTMDGSSLNASLHVGPNLLPALADILTRWRRHRYVFVADVEKMYRQIAVHPADRDLQRILWGEEAKLEYRLNTVTYGLASAPYLAIRVLRQLADDEETRFPLAADTLRRNIYMDDILTGADDLMAGQQLARQVSALCMAGGFPLRKWAASHEALLEDVPLEHRLHSTIDAQLPSADHSVLGLRWNPTDDSFALSIQRTQPTTPTKRSVLSRTARLFDPLGWLAPLIIRAKLLVQTAWLQHLDWDVPLAAREAAAWTTLEEELPLLEGIRLPRWFGYDGTASTLELHGFSDASELAYAAVIYLRASRGTTTTISLVAARTKVAPLKRVSLPRLELCAAHLVAKLAEHIRAILDLRPAAVHLWTDSTVALGWVRGHPAKWSTFIANRVSEIQRSTPEATWRHVPGRENPADCASRGVSPKELLEHPLWWQGPRYLREKQTAWPTDPGFIDEDSLPERRPTRCLAAVQEREPEELLRFSSLRRLLRVSAWLWRWRRCRLRAAAGEHAAAVLDPEELEAALVRWIRVTQNLSFRAELRDIRAGRPLPGRSPLRKLAPMIDAENILRVGGRLKHSLLDVDQRHPIILPSDSHLTYLVIDAGHRRTLHGGTQSTLASIRQRFWIPRARQLVRRHIHRCLPCVRWRAAAPQPMMGDLPKERVAPSRPFQHTGVDLAGPVWLRTTRGRGHKAYKRFLVIFVCFSSRAVHLEVASDYSAEAFLAAFRRFVSRRGLCTAVYSDCGTNFVGADRQLRDLFRAASRDIHTIVGRLADDGIRWSFNPPSAPHFGGLWEAAVKSVKHHLRRTIGESKLTFEELTTFLAEVEACLNSRPLQALSDDPEDIGALTPGHFLVGAPLNAVPEPSLLDVSTNRLSRWRLLQQMRDHLWQRWVQEYLQGLCPRPKWWSTRGAIQEGQLCLVRGESTPPCRWPLARITRLHPGPDGQVRVVDVRTSVGELTRPVVKIVPLPSATDADPGPPA</sequence>
<feature type="domain" description="Peptidase A2" evidence="3">
    <location>
        <begin position="439"/>
        <end position="476"/>
    </location>
</feature>
<dbReference type="PANTHER" id="PTHR47331">
    <property type="entry name" value="PHD-TYPE DOMAIN-CONTAINING PROTEIN"/>
    <property type="match status" value="1"/>
</dbReference>
<protein>
    <submittedName>
        <fullName evidence="5">Bel12-ag transposon polyprotein</fullName>
    </submittedName>
</protein>
<keyword evidence="6" id="KW-1185">Reference proteome</keyword>
<feature type="domain" description="Integrase catalytic" evidence="4">
    <location>
        <begin position="1395"/>
        <end position="1587"/>
    </location>
</feature>
<dbReference type="InterPro" id="IPR043502">
    <property type="entry name" value="DNA/RNA_pol_sf"/>
</dbReference>
<dbReference type="CDD" id="cd01644">
    <property type="entry name" value="RT_pepA17"/>
    <property type="match status" value="1"/>
</dbReference>
<dbReference type="PROSITE" id="PS50994">
    <property type="entry name" value="INTEGRASE"/>
    <property type="match status" value="1"/>
</dbReference>
<dbReference type="InterPro" id="IPR012337">
    <property type="entry name" value="RNaseH-like_sf"/>
</dbReference>
<dbReference type="Proteomes" id="UP000036403">
    <property type="component" value="Unassembled WGS sequence"/>
</dbReference>
<dbReference type="InterPro" id="IPR041588">
    <property type="entry name" value="Integrase_H2C2"/>
</dbReference>
<dbReference type="OrthoDB" id="7550194at2759"/>
<accession>A0A0J7KJY9</accession>
<dbReference type="GO" id="GO:0004190">
    <property type="term" value="F:aspartic-type endopeptidase activity"/>
    <property type="evidence" value="ECO:0007669"/>
    <property type="project" value="InterPro"/>
</dbReference>
<dbReference type="InterPro" id="IPR040676">
    <property type="entry name" value="DUF5641"/>
</dbReference>
<dbReference type="GO" id="GO:0015074">
    <property type="term" value="P:DNA integration"/>
    <property type="evidence" value="ECO:0007669"/>
    <property type="project" value="InterPro"/>
</dbReference>
<dbReference type="PaxDb" id="67767-A0A0J7KJY9"/>
<dbReference type="InterPro" id="IPR001584">
    <property type="entry name" value="Integrase_cat-core"/>
</dbReference>
<dbReference type="SUPFAM" id="SSF53098">
    <property type="entry name" value="Ribonuclease H-like"/>
    <property type="match status" value="1"/>
</dbReference>
<dbReference type="EMBL" id="LBMM01006490">
    <property type="protein sequence ID" value="KMQ90572.1"/>
    <property type="molecule type" value="Genomic_DNA"/>
</dbReference>
<dbReference type="Gene3D" id="3.10.10.10">
    <property type="entry name" value="HIV Type 1 Reverse Transcriptase, subunit A, domain 1"/>
    <property type="match status" value="1"/>
</dbReference>
<dbReference type="Pfam" id="PF17921">
    <property type="entry name" value="Integrase_H2C2"/>
    <property type="match status" value="1"/>
</dbReference>
<dbReference type="STRING" id="67767.A0A0J7KJY9"/>
<dbReference type="InterPro" id="IPR021109">
    <property type="entry name" value="Peptidase_aspartic_dom_sf"/>
</dbReference>
<dbReference type="PROSITE" id="PS50175">
    <property type="entry name" value="ASP_PROT_RETROV"/>
    <property type="match status" value="1"/>
</dbReference>
<dbReference type="Gene3D" id="2.40.70.10">
    <property type="entry name" value="Acid Proteases"/>
    <property type="match status" value="1"/>
</dbReference>
<comment type="caution">
    <text evidence="5">The sequence shown here is derived from an EMBL/GenBank/DDBJ whole genome shotgun (WGS) entry which is preliminary data.</text>
</comment>
<name>A0A0J7KJY9_LASNI</name>
<dbReference type="Gene3D" id="3.30.70.270">
    <property type="match status" value="1"/>
</dbReference>
<dbReference type="GO" id="GO:0071897">
    <property type="term" value="P:DNA biosynthetic process"/>
    <property type="evidence" value="ECO:0007669"/>
    <property type="project" value="UniProtKB-ARBA"/>
</dbReference>